<gene>
    <name evidence="1" type="ORF">ACHHYP_08648</name>
</gene>
<name>A0A1V9ZKI8_ACHHY</name>
<evidence type="ECO:0000313" key="2">
    <source>
        <dbReference type="Proteomes" id="UP000243579"/>
    </source>
</evidence>
<dbReference type="AlphaFoldDB" id="A0A1V9ZKI8"/>
<evidence type="ECO:0000313" key="1">
    <source>
        <dbReference type="EMBL" id="OQR98499.1"/>
    </source>
</evidence>
<dbReference type="Proteomes" id="UP000243579">
    <property type="component" value="Unassembled WGS sequence"/>
</dbReference>
<dbReference type="EMBL" id="JNBR01000084">
    <property type="protein sequence ID" value="OQR98499.1"/>
    <property type="molecule type" value="Genomic_DNA"/>
</dbReference>
<organism evidence="1 2">
    <name type="scientific">Achlya hypogyna</name>
    <name type="common">Oomycete</name>
    <name type="synonym">Protoachlya hypogyna</name>
    <dbReference type="NCBI Taxonomy" id="1202772"/>
    <lineage>
        <taxon>Eukaryota</taxon>
        <taxon>Sar</taxon>
        <taxon>Stramenopiles</taxon>
        <taxon>Oomycota</taxon>
        <taxon>Saprolegniomycetes</taxon>
        <taxon>Saprolegniales</taxon>
        <taxon>Achlyaceae</taxon>
        <taxon>Achlya</taxon>
    </lineage>
</organism>
<keyword evidence="2" id="KW-1185">Reference proteome</keyword>
<comment type="caution">
    <text evidence="1">The sequence shown here is derived from an EMBL/GenBank/DDBJ whole genome shotgun (WGS) entry which is preliminary data.</text>
</comment>
<proteinExistence type="predicted"/>
<protein>
    <submittedName>
        <fullName evidence="1">Uncharacterized protein</fullName>
    </submittedName>
</protein>
<sequence>MVTAMESSGSRSPVKKAMRFGLQSQGQGSSESQGPLRTRLLLKVAALLEQDDSMVEFVASVVDSVAAKPLEQDTMRRAFLAQLTEAEGRKAGSSVPSSGRDRSLNVHHCREFILACVNEIVDLDETDPTFDYAETCADSDEWPHARLGFKPKVSAPTTAASESLVRPASPLTKAGMGFDYVETLPTSAPVDVVSHLRHLIEEHHRDDDCDVEQEDDIADTAFTKVRALARSMARQRRAFQEFKRQMPMEPASPKKKVSALATKRLVFDVLRQELPTAGEPSLQRSSPLKEYASKYNSFTKLKVHRNGSPTNMQRKQRALRQLRGTAAGPQQTIHVRPRPAAASWRLGVRDVALMVLVVLLAMAAADELHLW</sequence>
<accession>A0A1V9ZKI8</accession>
<dbReference type="OrthoDB" id="67885at2759"/>
<reference evidence="1 2" key="1">
    <citation type="journal article" date="2014" name="Genome Biol. Evol.">
        <title>The secreted proteins of Achlya hypogyna and Thraustotheca clavata identify the ancestral oomycete secretome and reveal gene acquisitions by horizontal gene transfer.</title>
        <authorList>
            <person name="Misner I."/>
            <person name="Blouin N."/>
            <person name="Leonard G."/>
            <person name="Richards T.A."/>
            <person name="Lane C.E."/>
        </authorList>
    </citation>
    <scope>NUCLEOTIDE SEQUENCE [LARGE SCALE GENOMIC DNA]</scope>
    <source>
        <strain evidence="1 2">ATCC 48635</strain>
    </source>
</reference>